<dbReference type="SMART" id="SM00320">
    <property type="entry name" value="WD40"/>
    <property type="match status" value="5"/>
</dbReference>
<keyword evidence="3" id="KW-0227">DNA damage</keyword>
<accession>A0A139GZY5</accession>
<dbReference type="GO" id="GO:0043161">
    <property type="term" value="P:proteasome-mediated ubiquitin-dependent protein catabolic process"/>
    <property type="evidence" value="ECO:0007669"/>
    <property type="project" value="TreeGrafter"/>
</dbReference>
<keyword evidence="8" id="KW-1185">Reference proteome</keyword>
<dbReference type="PROSITE" id="PS50294">
    <property type="entry name" value="WD_REPEATS_REGION"/>
    <property type="match status" value="3"/>
</dbReference>
<dbReference type="InterPro" id="IPR042238">
    <property type="entry name" value="Rad28/ERCC8/Ckn1/ATCSA-1"/>
</dbReference>
<dbReference type="GO" id="GO:0000209">
    <property type="term" value="P:protein polyubiquitination"/>
    <property type="evidence" value="ECO:0007669"/>
    <property type="project" value="TreeGrafter"/>
</dbReference>
<dbReference type="InterPro" id="IPR019775">
    <property type="entry name" value="WD40_repeat_CS"/>
</dbReference>
<keyword evidence="2" id="KW-0677">Repeat</keyword>
<comment type="caution">
    <text evidence="7">The sequence shown here is derived from an EMBL/GenBank/DDBJ whole genome shotgun (WGS) entry which is preliminary data.</text>
</comment>
<feature type="repeat" description="WD" evidence="5">
    <location>
        <begin position="55"/>
        <end position="93"/>
    </location>
</feature>
<keyword evidence="1 5" id="KW-0853">WD repeat</keyword>
<dbReference type="InterPro" id="IPR001680">
    <property type="entry name" value="WD40_rpt"/>
</dbReference>
<feature type="repeat" description="WD" evidence="5">
    <location>
        <begin position="263"/>
        <end position="304"/>
    </location>
</feature>
<dbReference type="PROSITE" id="PS00678">
    <property type="entry name" value="WD_REPEATS_1"/>
    <property type="match status" value="2"/>
</dbReference>
<proteinExistence type="predicted"/>
<dbReference type="STRING" id="321146.A0A139GZY5"/>
<evidence type="ECO:0000256" key="3">
    <source>
        <dbReference type="ARBA" id="ARBA00022763"/>
    </source>
</evidence>
<dbReference type="Pfam" id="PF00400">
    <property type="entry name" value="WD40"/>
    <property type="match status" value="3"/>
</dbReference>
<protein>
    <submittedName>
        <fullName evidence="7">Uncharacterized protein</fullName>
    </submittedName>
</protein>
<evidence type="ECO:0000256" key="6">
    <source>
        <dbReference type="SAM" id="MobiDB-lite"/>
    </source>
</evidence>
<evidence type="ECO:0000256" key="2">
    <source>
        <dbReference type="ARBA" id="ARBA00022737"/>
    </source>
</evidence>
<evidence type="ECO:0000256" key="1">
    <source>
        <dbReference type="ARBA" id="ARBA00022574"/>
    </source>
</evidence>
<evidence type="ECO:0000313" key="8">
    <source>
        <dbReference type="Proteomes" id="UP000070133"/>
    </source>
</evidence>
<dbReference type="PRINTS" id="PR00320">
    <property type="entry name" value="GPROTEINBRPT"/>
</dbReference>
<dbReference type="InterPro" id="IPR036322">
    <property type="entry name" value="WD40_repeat_dom_sf"/>
</dbReference>
<dbReference type="GO" id="GO:0031464">
    <property type="term" value="C:Cul4A-RING E3 ubiquitin ligase complex"/>
    <property type="evidence" value="ECO:0007669"/>
    <property type="project" value="TreeGrafter"/>
</dbReference>
<dbReference type="GO" id="GO:0000109">
    <property type="term" value="C:nucleotide-excision repair complex"/>
    <property type="evidence" value="ECO:0007669"/>
    <property type="project" value="TreeGrafter"/>
</dbReference>
<gene>
    <name evidence="7" type="ORF">AC578_840</name>
</gene>
<dbReference type="EMBL" id="LFZN01000204">
    <property type="protein sequence ID" value="KXS95698.1"/>
    <property type="molecule type" value="Genomic_DNA"/>
</dbReference>
<dbReference type="SUPFAM" id="SSF50978">
    <property type="entry name" value="WD40 repeat-like"/>
    <property type="match status" value="1"/>
</dbReference>
<sequence length="452" mass="48585">MNSFLLNRQLGAISPRSLAQAQNARLLGNLQPALDQFVLEASDGRASNGELKAKALAHAAGVASIAIDSFEGRYLISGGADSSLAIWDLEAGQGDPLVHVPLAVSPRTSTNLSLGITHVSFYPFDSLALLTSGYDATLKLFSSETLEASASFDLGSIVYSHATSDIASHLLVACASQHPAVRLIDLKSGSATHSLSGHAGSTLSVAWHPRDEHVLASGATDGVVRLWDVRRSASSLGVLDMEDSIGIPGYDGRGTGARRRGKGRSHNGAVNGLSWTEDGKCLLSNGQDERMRIWDMRTGANTLVNFGPGLKNSTITAWNPLIAPSHLSPAGKEVVFYPNPKEILSFDLYTGNLESRLRIRGLPGSQNDASSRTPKSRATSLTWRAHNVELYSAHGDGTIRCWKPHVLEDILTEREDSSDHPETDASAAEKKRKREEFDDIVKNLTTKKLTFT</sequence>
<evidence type="ECO:0000256" key="4">
    <source>
        <dbReference type="ARBA" id="ARBA00023204"/>
    </source>
</evidence>
<dbReference type="OrthoDB" id="361494at2759"/>
<dbReference type="AlphaFoldDB" id="A0A139GZY5"/>
<dbReference type="InterPro" id="IPR015943">
    <property type="entry name" value="WD40/YVTN_repeat-like_dom_sf"/>
</dbReference>
<keyword evidence="4" id="KW-0234">DNA repair</keyword>
<dbReference type="Gene3D" id="2.130.10.10">
    <property type="entry name" value="YVTN repeat-like/Quinoprotein amine dehydrogenase"/>
    <property type="match status" value="1"/>
</dbReference>
<reference evidence="7 8" key="1">
    <citation type="submission" date="2015-07" db="EMBL/GenBank/DDBJ databases">
        <title>Comparative genomics of the Sigatoka disease complex on banana suggests a link between parallel evolutionary changes in Pseudocercospora fijiensis and Pseudocercospora eumusae and increased virulence on the banana host.</title>
        <authorList>
            <person name="Chang T.-C."/>
            <person name="Salvucci A."/>
            <person name="Crous P.W."/>
            <person name="Stergiopoulos I."/>
        </authorList>
    </citation>
    <scope>NUCLEOTIDE SEQUENCE [LARGE SCALE GENOMIC DNA]</scope>
    <source>
        <strain evidence="7 8">CBS 114824</strain>
    </source>
</reference>
<feature type="repeat" description="WD" evidence="5">
    <location>
        <begin position="195"/>
        <end position="237"/>
    </location>
</feature>
<evidence type="ECO:0000313" key="7">
    <source>
        <dbReference type="EMBL" id="KXS95698.1"/>
    </source>
</evidence>
<feature type="region of interest" description="Disordered" evidence="6">
    <location>
        <begin position="412"/>
        <end position="436"/>
    </location>
</feature>
<dbReference type="GO" id="GO:0006283">
    <property type="term" value="P:transcription-coupled nucleotide-excision repair"/>
    <property type="evidence" value="ECO:0007669"/>
    <property type="project" value="InterPro"/>
</dbReference>
<organism evidence="7 8">
    <name type="scientific">Pseudocercospora eumusae</name>
    <dbReference type="NCBI Taxonomy" id="321146"/>
    <lineage>
        <taxon>Eukaryota</taxon>
        <taxon>Fungi</taxon>
        <taxon>Dikarya</taxon>
        <taxon>Ascomycota</taxon>
        <taxon>Pezizomycotina</taxon>
        <taxon>Dothideomycetes</taxon>
        <taxon>Dothideomycetidae</taxon>
        <taxon>Mycosphaerellales</taxon>
        <taxon>Mycosphaerellaceae</taxon>
        <taxon>Pseudocercospora</taxon>
    </lineage>
</organism>
<dbReference type="PANTHER" id="PTHR46202">
    <property type="entry name" value="DNA EXCISION REPAIR PROTEIN ERCC-8"/>
    <property type="match status" value="1"/>
</dbReference>
<dbReference type="PROSITE" id="PS50082">
    <property type="entry name" value="WD_REPEATS_2"/>
    <property type="match status" value="3"/>
</dbReference>
<dbReference type="Proteomes" id="UP000070133">
    <property type="component" value="Unassembled WGS sequence"/>
</dbReference>
<dbReference type="PANTHER" id="PTHR46202:SF1">
    <property type="entry name" value="DNA EXCISION REPAIR PROTEIN ERCC-8"/>
    <property type="match status" value="1"/>
</dbReference>
<name>A0A139GZY5_9PEZI</name>
<dbReference type="InterPro" id="IPR020472">
    <property type="entry name" value="WD40_PAC1"/>
</dbReference>
<evidence type="ECO:0000256" key="5">
    <source>
        <dbReference type="PROSITE-ProRule" id="PRU00221"/>
    </source>
</evidence>